<dbReference type="EMBL" id="JAQQWM010000005">
    <property type="protein sequence ID" value="KAK8064285.1"/>
    <property type="molecule type" value="Genomic_DNA"/>
</dbReference>
<accession>A0ABR1UZF0</accession>
<feature type="region of interest" description="Disordered" evidence="2">
    <location>
        <begin position="1"/>
        <end position="145"/>
    </location>
</feature>
<dbReference type="Pfam" id="PF23257">
    <property type="entry name" value="DUF7071"/>
    <property type="match status" value="1"/>
</dbReference>
<sequence length="420" mass="45105">MARDEHPDQIVTDKSPTKPKSSTPAKSKATSTAPASQAVPAVAEGRAAQSTPSALHGDAFFQLDNAAPAGKAEKSAAAANPGQGNASAQNNQGSKTNTPKKSGTKATKQQAQQPATPSKDRKKLPANKKSDTSNKNSAPNNNDGKVLIAGTADYVANNIVEKAQSDALETIMKANEKATEIRKDAEEQAAQVIADAHTQVDEKVKNAGEEASQIIKDSEEQVAQVLAEARQRAQENLDKAKEEAEAIDRDSQLRVGEVVAGARDRAVRADEEAANAMRDIDTATEEIRRGKTTLKNFFEGIAARVAPHHDANAIKDVEPYHELEAAKQVMGPLFGSPTVGTLLGPRLTGRAPWDLVKRCMEKDPKACHDIALLRAMINVEQYSRGHVDLPHHTMQPPARAVSVPQFENKVFKLKTEEADH</sequence>
<organism evidence="4 5">
    <name type="scientific">Apiospora saccharicola</name>
    <dbReference type="NCBI Taxonomy" id="335842"/>
    <lineage>
        <taxon>Eukaryota</taxon>
        <taxon>Fungi</taxon>
        <taxon>Dikarya</taxon>
        <taxon>Ascomycota</taxon>
        <taxon>Pezizomycotina</taxon>
        <taxon>Sordariomycetes</taxon>
        <taxon>Xylariomycetidae</taxon>
        <taxon>Amphisphaeriales</taxon>
        <taxon>Apiosporaceae</taxon>
        <taxon>Apiospora</taxon>
    </lineage>
</organism>
<evidence type="ECO:0000313" key="4">
    <source>
        <dbReference type="EMBL" id="KAK8064285.1"/>
    </source>
</evidence>
<evidence type="ECO:0000313" key="5">
    <source>
        <dbReference type="Proteomes" id="UP001446871"/>
    </source>
</evidence>
<feature type="compositionally biased region" description="Polar residues" evidence="2">
    <location>
        <begin position="133"/>
        <end position="143"/>
    </location>
</feature>
<feature type="compositionally biased region" description="Low complexity" evidence="2">
    <location>
        <begin position="100"/>
        <end position="117"/>
    </location>
</feature>
<evidence type="ECO:0000256" key="2">
    <source>
        <dbReference type="SAM" id="MobiDB-lite"/>
    </source>
</evidence>
<proteinExistence type="predicted"/>
<protein>
    <submittedName>
        <fullName evidence="4">SPOC domain-containing protein</fullName>
    </submittedName>
</protein>
<dbReference type="InterPro" id="IPR055499">
    <property type="entry name" value="DUF7071"/>
</dbReference>
<comment type="caution">
    <text evidence="4">The sequence shown here is derived from an EMBL/GenBank/DDBJ whole genome shotgun (WGS) entry which is preliminary data.</text>
</comment>
<evidence type="ECO:0000256" key="1">
    <source>
        <dbReference type="SAM" id="Coils"/>
    </source>
</evidence>
<feature type="compositionally biased region" description="Low complexity" evidence="2">
    <location>
        <begin position="18"/>
        <end position="36"/>
    </location>
</feature>
<keyword evidence="1" id="KW-0175">Coiled coil</keyword>
<gene>
    <name evidence="4" type="ORF">PG996_008937</name>
</gene>
<name>A0ABR1UZF0_9PEZI</name>
<dbReference type="Proteomes" id="UP001446871">
    <property type="component" value="Unassembled WGS sequence"/>
</dbReference>
<feature type="compositionally biased region" description="Polar residues" evidence="2">
    <location>
        <begin position="83"/>
        <end position="99"/>
    </location>
</feature>
<feature type="coiled-coil region" evidence="1">
    <location>
        <begin position="168"/>
        <end position="286"/>
    </location>
</feature>
<keyword evidence="5" id="KW-1185">Reference proteome</keyword>
<reference evidence="4 5" key="1">
    <citation type="submission" date="2023-01" db="EMBL/GenBank/DDBJ databases">
        <title>Analysis of 21 Apiospora genomes using comparative genomics revels a genus with tremendous synthesis potential of carbohydrate active enzymes and secondary metabolites.</title>
        <authorList>
            <person name="Sorensen T."/>
        </authorList>
    </citation>
    <scope>NUCLEOTIDE SEQUENCE [LARGE SCALE GENOMIC DNA]</scope>
    <source>
        <strain evidence="4 5">CBS 83171</strain>
    </source>
</reference>
<feature type="compositionally biased region" description="Low complexity" evidence="2">
    <location>
        <begin position="65"/>
        <end position="82"/>
    </location>
</feature>
<feature type="domain" description="DUF7071" evidence="3">
    <location>
        <begin position="322"/>
        <end position="380"/>
    </location>
</feature>
<evidence type="ECO:0000259" key="3">
    <source>
        <dbReference type="Pfam" id="PF23257"/>
    </source>
</evidence>